<dbReference type="Proteomes" id="UP000259636">
    <property type="component" value="Chromosome"/>
</dbReference>
<keyword evidence="3" id="KW-0418">Kinase</keyword>
<sequence>MSTTTASAAKGREWSGEFRPDRMAVREARATARRLLPWLDYRGELDAPVLIVSELVTNAIEHGSSPEDTALLLRLSVHPCGGLSVEVTDGGTIPPGPPAPPPCPEAESGRGLFLVNALGARTTWDQAARGKTMRAFLPLGGTVPQ</sequence>
<dbReference type="Pfam" id="PF13581">
    <property type="entry name" value="HATPase_c_2"/>
    <property type="match status" value="1"/>
</dbReference>
<dbReference type="GO" id="GO:0004674">
    <property type="term" value="F:protein serine/threonine kinase activity"/>
    <property type="evidence" value="ECO:0007669"/>
    <property type="project" value="UniProtKB-KW"/>
</dbReference>
<dbReference type="GeneID" id="300114893"/>
<feature type="domain" description="Histidine kinase/HSP90-like ATPase" evidence="2">
    <location>
        <begin position="24"/>
        <end position="134"/>
    </location>
</feature>
<gene>
    <name evidence="3" type="ORF">D0C37_11900</name>
</gene>
<evidence type="ECO:0000313" key="3">
    <source>
        <dbReference type="EMBL" id="AXQ55236.1"/>
    </source>
</evidence>
<dbReference type="KEGG" id="sky:D0C37_11900"/>
<dbReference type="PANTHER" id="PTHR35526:SF3">
    <property type="entry name" value="ANTI-SIGMA-F FACTOR RSBW"/>
    <property type="match status" value="1"/>
</dbReference>
<organism evidence="3 4">
    <name type="scientific">Streptomyces koyangensis</name>
    <dbReference type="NCBI Taxonomy" id="188770"/>
    <lineage>
        <taxon>Bacteria</taxon>
        <taxon>Bacillati</taxon>
        <taxon>Actinomycetota</taxon>
        <taxon>Actinomycetes</taxon>
        <taxon>Kitasatosporales</taxon>
        <taxon>Streptomycetaceae</taxon>
        <taxon>Streptomyces</taxon>
        <taxon>Streptomyces aurantiacus group</taxon>
    </lineage>
</organism>
<name>A0A385DA71_9ACTN</name>
<keyword evidence="1" id="KW-0723">Serine/threonine-protein kinase</keyword>
<evidence type="ECO:0000313" key="4">
    <source>
        <dbReference type="Proteomes" id="UP000259636"/>
    </source>
</evidence>
<dbReference type="EMBL" id="CP031742">
    <property type="protein sequence ID" value="AXQ55236.1"/>
    <property type="molecule type" value="Genomic_DNA"/>
</dbReference>
<dbReference type="PANTHER" id="PTHR35526">
    <property type="entry name" value="ANTI-SIGMA-F FACTOR RSBW-RELATED"/>
    <property type="match status" value="1"/>
</dbReference>
<dbReference type="InterPro" id="IPR003594">
    <property type="entry name" value="HATPase_dom"/>
</dbReference>
<dbReference type="CDD" id="cd16936">
    <property type="entry name" value="HATPase_RsbW-like"/>
    <property type="match status" value="1"/>
</dbReference>
<dbReference type="InterPro" id="IPR036890">
    <property type="entry name" value="HATPase_C_sf"/>
</dbReference>
<dbReference type="SUPFAM" id="SSF55874">
    <property type="entry name" value="ATPase domain of HSP90 chaperone/DNA topoisomerase II/histidine kinase"/>
    <property type="match status" value="1"/>
</dbReference>
<dbReference type="AlphaFoldDB" id="A0A385DA71"/>
<evidence type="ECO:0000259" key="2">
    <source>
        <dbReference type="Pfam" id="PF13581"/>
    </source>
</evidence>
<keyword evidence="3" id="KW-0808">Transferase</keyword>
<dbReference type="InterPro" id="IPR050267">
    <property type="entry name" value="Anti-sigma-factor_SerPK"/>
</dbReference>
<evidence type="ECO:0000256" key="1">
    <source>
        <dbReference type="ARBA" id="ARBA00022527"/>
    </source>
</evidence>
<reference evidence="3 4" key="1">
    <citation type="submission" date="2018-08" db="EMBL/GenBank/DDBJ databases">
        <authorList>
            <person name="Ferrada E.E."/>
            <person name="Latorre B.A."/>
        </authorList>
    </citation>
    <scope>NUCLEOTIDE SEQUENCE [LARGE SCALE GENOMIC DNA]</scope>
    <source>
        <strain evidence="3 4">VK-A60T</strain>
    </source>
</reference>
<dbReference type="Gene3D" id="3.30.565.10">
    <property type="entry name" value="Histidine kinase-like ATPase, C-terminal domain"/>
    <property type="match status" value="1"/>
</dbReference>
<proteinExistence type="predicted"/>
<dbReference type="RefSeq" id="WP_117349272.1">
    <property type="nucleotide sequence ID" value="NZ_CP031742.1"/>
</dbReference>
<protein>
    <submittedName>
        <fullName evidence="3">Histidine kinase</fullName>
    </submittedName>
</protein>
<accession>A0A385DA71</accession>